<dbReference type="GO" id="GO:0005634">
    <property type="term" value="C:nucleus"/>
    <property type="evidence" value="ECO:0007669"/>
    <property type="project" value="TreeGrafter"/>
</dbReference>
<dbReference type="Gene3D" id="3.40.50.12390">
    <property type="match status" value="2"/>
</dbReference>
<keyword evidence="3" id="KW-0540">Nuclease</keyword>
<keyword evidence="3" id="KW-0269">Exonuclease</keyword>
<dbReference type="GO" id="GO:0000956">
    <property type="term" value="P:nuclear-transcribed mRNA catabolic process"/>
    <property type="evidence" value="ECO:0007669"/>
    <property type="project" value="TreeGrafter"/>
</dbReference>
<keyword evidence="4" id="KW-1185">Reference proteome</keyword>
<dbReference type="PANTHER" id="PTHR12341">
    <property type="entry name" value="5'-&gt;3' EXORIBONUCLEASE"/>
    <property type="match status" value="1"/>
</dbReference>
<dbReference type="InterPro" id="IPR027073">
    <property type="entry name" value="5_3_exoribonuclease"/>
</dbReference>
<dbReference type="EMBL" id="MVGT01000435">
    <property type="protein sequence ID" value="OVA18578.1"/>
    <property type="molecule type" value="Genomic_DNA"/>
</dbReference>
<gene>
    <name evidence="3" type="ORF">BVC80_1831g120</name>
</gene>
<sequence length="312" mass="35512">MVVSGEVSDGSGVDVIEEEPVEIDGISIPVNTSKPSPHKLEYNNLYLDMNERNHSPLFPPRRPGGTFYTLAIYGVAPRPKMNQQRSRRFRAAKDAAEAAAEEEWLRQEFAEEGRILPPNQNSQVCDSNVIKPGTEFTYVLSTALQNYIHLRLNNDPGWRSFNVCTYLAMISRDQIILSDANVPDEGEHKIMSYVRLQRNLPGYDPSTHHCLYPLDANLITWALATHEMHFSILREPTLSFNSLFLVCGIFVFCKLLIATLIHDTVWIVFTSQDNRFATCEGNAKRKFGELDEKQEDAAMAKKPYQFLNIWTL</sequence>
<keyword evidence="1" id="KW-1133">Transmembrane helix</keyword>
<evidence type="ECO:0000313" key="3">
    <source>
        <dbReference type="EMBL" id="OVA18578.1"/>
    </source>
</evidence>
<dbReference type="GO" id="GO:0003723">
    <property type="term" value="F:RNA binding"/>
    <property type="evidence" value="ECO:0007669"/>
    <property type="project" value="TreeGrafter"/>
</dbReference>
<accession>A0A200R7B0</accession>
<protein>
    <submittedName>
        <fullName evidence="3">Putative 5-3 exonuclease</fullName>
    </submittedName>
</protein>
<dbReference type="InParanoid" id="A0A200R7B0"/>
<dbReference type="PANTHER" id="PTHR12341:SF41">
    <property type="entry name" value="5'-3' EXORIBONUCLEASE 2"/>
    <property type="match status" value="1"/>
</dbReference>
<evidence type="ECO:0000313" key="4">
    <source>
        <dbReference type="Proteomes" id="UP000195402"/>
    </source>
</evidence>
<dbReference type="CDD" id="cd18673">
    <property type="entry name" value="PIN_XRN1-2-like"/>
    <property type="match status" value="1"/>
</dbReference>
<dbReference type="InterPro" id="IPR004859">
    <property type="entry name" value="Xrn1_N"/>
</dbReference>
<dbReference type="Proteomes" id="UP000195402">
    <property type="component" value="Unassembled WGS sequence"/>
</dbReference>
<dbReference type="GO" id="GO:0004534">
    <property type="term" value="F:5'-3' RNA exonuclease activity"/>
    <property type="evidence" value="ECO:0007669"/>
    <property type="project" value="TreeGrafter"/>
</dbReference>
<proteinExistence type="predicted"/>
<dbReference type="AlphaFoldDB" id="A0A200R7B0"/>
<dbReference type="Pfam" id="PF03159">
    <property type="entry name" value="XRN_N"/>
    <property type="match status" value="1"/>
</dbReference>
<keyword evidence="1" id="KW-0472">Membrane</keyword>
<feature type="transmembrane region" description="Helical" evidence="1">
    <location>
        <begin position="238"/>
        <end position="261"/>
    </location>
</feature>
<dbReference type="STRING" id="56857.A0A200R7B0"/>
<evidence type="ECO:0000256" key="1">
    <source>
        <dbReference type="SAM" id="Phobius"/>
    </source>
</evidence>
<reference evidence="3 4" key="1">
    <citation type="journal article" date="2017" name="Mol. Plant">
        <title>The Genome of Medicinal Plant Macleaya cordata Provides New Insights into Benzylisoquinoline Alkaloids Metabolism.</title>
        <authorList>
            <person name="Liu X."/>
            <person name="Liu Y."/>
            <person name="Huang P."/>
            <person name="Ma Y."/>
            <person name="Qing Z."/>
            <person name="Tang Q."/>
            <person name="Cao H."/>
            <person name="Cheng P."/>
            <person name="Zheng Y."/>
            <person name="Yuan Z."/>
            <person name="Zhou Y."/>
            <person name="Liu J."/>
            <person name="Tang Z."/>
            <person name="Zhuo Y."/>
            <person name="Zhang Y."/>
            <person name="Yu L."/>
            <person name="Huang J."/>
            <person name="Yang P."/>
            <person name="Peng Q."/>
            <person name="Zhang J."/>
            <person name="Jiang W."/>
            <person name="Zhang Z."/>
            <person name="Lin K."/>
            <person name="Ro D.K."/>
            <person name="Chen X."/>
            <person name="Xiong X."/>
            <person name="Shang Y."/>
            <person name="Huang S."/>
            <person name="Zeng J."/>
        </authorList>
    </citation>
    <scope>NUCLEOTIDE SEQUENCE [LARGE SCALE GENOMIC DNA]</scope>
    <source>
        <strain evidence="4">cv. BLH2017</strain>
        <tissue evidence="3">Root</tissue>
    </source>
</reference>
<name>A0A200R7B0_MACCD</name>
<organism evidence="3 4">
    <name type="scientific">Macleaya cordata</name>
    <name type="common">Five-seeded plume-poppy</name>
    <name type="synonym">Bocconia cordata</name>
    <dbReference type="NCBI Taxonomy" id="56857"/>
    <lineage>
        <taxon>Eukaryota</taxon>
        <taxon>Viridiplantae</taxon>
        <taxon>Streptophyta</taxon>
        <taxon>Embryophyta</taxon>
        <taxon>Tracheophyta</taxon>
        <taxon>Spermatophyta</taxon>
        <taxon>Magnoliopsida</taxon>
        <taxon>Ranunculales</taxon>
        <taxon>Papaveraceae</taxon>
        <taxon>Papaveroideae</taxon>
        <taxon>Macleaya</taxon>
    </lineage>
</organism>
<dbReference type="OrthoDB" id="372487at2759"/>
<evidence type="ECO:0000259" key="2">
    <source>
        <dbReference type="Pfam" id="PF03159"/>
    </source>
</evidence>
<keyword evidence="1" id="KW-0812">Transmembrane</keyword>
<comment type="caution">
    <text evidence="3">The sequence shown here is derived from an EMBL/GenBank/DDBJ whole genome shotgun (WGS) entry which is preliminary data.</text>
</comment>
<keyword evidence="3" id="KW-0378">Hydrolase</keyword>
<feature type="domain" description="Xrn1 N-terminal" evidence="2">
    <location>
        <begin position="66"/>
        <end position="235"/>
    </location>
</feature>